<protein>
    <submittedName>
        <fullName evidence="1">Uncharacterized protein</fullName>
    </submittedName>
</protein>
<reference evidence="1" key="1">
    <citation type="submission" date="2018-02" db="EMBL/GenBank/DDBJ databases">
        <title>Rhizophora mucronata_Transcriptome.</title>
        <authorList>
            <person name="Meera S.P."/>
            <person name="Sreeshan A."/>
            <person name="Augustine A."/>
        </authorList>
    </citation>
    <scope>NUCLEOTIDE SEQUENCE</scope>
    <source>
        <tissue evidence="1">Leaf</tissue>
    </source>
</reference>
<dbReference type="PROSITE" id="PS51257">
    <property type="entry name" value="PROKAR_LIPOPROTEIN"/>
    <property type="match status" value="1"/>
</dbReference>
<name>A0A2P2IKI4_RHIMU</name>
<evidence type="ECO:0000313" key="1">
    <source>
        <dbReference type="EMBL" id="MBW81701.1"/>
    </source>
</evidence>
<proteinExistence type="predicted"/>
<organism evidence="1">
    <name type="scientific">Rhizophora mucronata</name>
    <name type="common">Asiatic mangrove</name>
    <dbReference type="NCBI Taxonomy" id="61149"/>
    <lineage>
        <taxon>Eukaryota</taxon>
        <taxon>Viridiplantae</taxon>
        <taxon>Streptophyta</taxon>
        <taxon>Embryophyta</taxon>
        <taxon>Tracheophyta</taxon>
        <taxon>Spermatophyta</taxon>
        <taxon>Magnoliopsida</taxon>
        <taxon>eudicotyledons</taxon>
        <taxon>Gunneridae</taxon>
        <taxon>Pentapetalae</taxon>
        <taxon>rosids</taxon>
        <taxon>fabids</taxon>
        <taxon>Malpighiales</taxon>
        <taxon>Rhizophoraceae</taxon>
        <taxon>Rhizophora</taxon>
    </lineage>
</organism>
<dbReference type="AlphaFoldDB" id="A0A2P2IKI4"/>
<accession>A0A2P2IKI4</accession>
<dbReference type="EMBL" id="GGEC01001218">
    <property type="protein sequence ID" value="MBW81701.1"/>
    <property type="molecule type" value="Transcribed_RNA"/>
</dbReference>
<sequence length="56" mass="6255">MVIKSYVNLGITLLYKKSGRSFPSIPNSLGGCGTILFHYNGQREGKRMRLLVSYCS</sequence>